<protein>
    <submittedName>
        <fullName evidence="3">Helix-turn-helix domain-containing protein</fullName>
    </submittedName>
</protein>
<dbReference type="PROSITE" id="PS50937">
    <property type="entry name" value="HTH_MERR_2"/>
    <property type="match status" value="1"/>
</dbReference>
<dbReference type="RefSeq" id="WP_369453960.1">
    <property type="nucleotide sequence ID" value="NZ_JBGCUO010000001.1"/>
</dbReference>
<evidence type="ECO:0000313" key="4">
    <source>
        <dbReference type="Proteomes" id="UP001562065"/>
    </source>
</evidence>
<evidence type="ECO:0000256" key="1">
    <source>
        <dbReference type="ARBA" id="ARBA00023125"/>
    </source>
</evidence>
<dbReference type="Gene3D" id="1.10.1660.10">
    <property type="match status" value="1"/>
</dbReference>
<dbReference type="SUPFAM" id="SSF46955">
    <property type="entry name" value="Putative DNA-binding domain"/>
    <property type="match status" value="1"/>
</dbReference>
<dbReference type="SMART" id="SM00422">
    <property type="entry name" value="HTH_MERR"/>
    <property type="match status" value="1"/>
</dbReference>
<evidence type="ECO:0000313" key="3">
    <source>
        <dbReference type="EMBL" id="MEY1660716.1"/>
    </source>
</evidence>
<dbReference type="PANTHER" id="PTHR30204">
    <property type="entry name" value="REDOX-CYCLING DRUG-SENSING TRANSCRIPTIONAL ACTIVATOR SOXR"/>
    <property type="match status" value="1"/>
</dbReference>
<dbReference type="Proteomes" id="UP001562065">
    <property type="component" value="Unassembled WGS sequence"/>
</dbReference>
<dbReference type="Pfam" id="PF13411">
    <property type="entry name" value="MerR_1"/>
    <property type="match status" value="1"/>
</dbReference>
<dbReference type="EMBL" id="JBGCUO010000001">
    <property type="protein sequence ID" value="MEY1660716.1"/>
    <property type="molecule type" value="Genomic_DNA"/>
</dbReference>
<comment type="caution">
    <text evidence="3">The sequence shown here is derived from an EMBL/GenBank/DDBJ whole genome shotgun (WGS) entry which is preliminary data.</text>
</comment>
<dbReference type="InterPro" id="IPR047057">
    <property type="entry name" value="MerR_fam"/>
</dbReference>
<sequence>MSALGIAEVSRRSGLPASALRYYEQRGLIQSIGREGRRRVFAESVLQRLALIALGQQGGLSLDAIGAMLGPGGTLRVDRPLLRDAADELGREILRLLRVRDALRHVAECSAADHLQCPEFQKLLAAATRPPRAAPG</sequence>
<gene>
    <name evidence="3" type="ORF">AB5I84_00970</name>
</gene>
<name>A0ABV4AF69_9GAMM</name>
<feature type="domain" description="HTH merR-type" evidence="2">
    <location>
        <begin position="3"/>
        <end position="71"/>
    </location>
</feature>
<dbReference type="CDD" id="cd04781">
    <property type="entry name" value="HTH_MerR-like_sg6"/>
    <property type="match status" value="1"/>
</dbReference>
<proteinExistence type="predicted"/>
<keyword evidence="1" id="KW-0238">DNA-binding</keyword>
<evidence type="ECO:0000259" key="2">
    <source>
        <dbReference type="PROSITE" id="PS50937"/>
    </source>
</evidence>
<dbReference type="PANTHER" id="PTHR30204:SF97">
    <property type="entry name" value="MERR FAMILY REGULATORY PROTEIN"/>
    <property type="match status" value="1"/>
</dbReference>
<accession>A0ABV4AF69</accession>
<dbReference type="InterPro" id="IPR009061">
    <property type="entry name" value="DNA-bd_dom_put_sf"/>
</dbReference>
<dbReference type="InterPro" id="IPR000551">
    <property type="entry name" value="MerR-type_HTH_dom"/>
</dbReference>
<keyword evidence="4" id="KW-1185">Reference proteome</keyword>
<organism evidence="3 4">
    <name type="scientific">Isoalcanivorax beigongshangi</name>
    <dbReference type="NCBI Taxonomy" id="3238810"/>
    <lineage>
        <taxon>Bacteria</taxon>
        <taxon>Pseudomonadati</taxon>
        <taxon>Pseudomonadota</taxon>
        <taxon>Gammaproteobacteria</taxon>
        <taxon>Oceanospirillales</taxon>
        <taxon>Alcanivoracaceae</taxon>
        <taxon>Isoalcanivorax</taxon>
    </lineage>
</organism>
<reference evidence="3 4" key="1">
    <citation type="submission" date="2024-07" db="EMBL/GenBank/DDBJ databases">
        <authorList>
            <person name="Ren Q."/>
        </authorList>
    </citation>
    <scope>NUCLEOTIDE SEQUENCE [LARGE SCALE GENOMIC DNA]</scope>
    <source>
        <strain evidence="3 4">REN37</strain>
    </source>
</reference>